<dbReference type="AlphaFoldDB" id="X1L804"/>
<gene>
    <name evidence="2" type="ORF">S06H3_05811</name>
</gene>
<dbReference type="Pfam" id="PF09861">
    <property type="entry name" value="Lar_N"/>
    <property type="match status" value="1"/>
</dbReference>
<evidence type="ECO:0000313" key="2">
    <source>
        <dbReference type="EMBL" id="GAH90303.1"/>
    </source>
</evidence>
<reference evidence="2" key="1">
    <citation type="journal article" date="2014" name="Front. Microbiol.">
        <title>High frequency of phylogenetically diverse reductive dehalogenase-homologous genes in deep subseafloor sedimentary metagenomes.</title>
        <authorList>
            <person name="Kawai M."/>
            <person name="Futagami T."/>
            <person name="Toyoda A."/>
            <person name="Takaki Y."/>
            <person name="Nishi S."/>
            <person name="Hori S."/>
            <person name="Arai W."/>
            <person name="Tsubouchi T."/>
            <person name="Morono Y."/>
            <person name="Uchiyama I."/>
            <person name="Ito T."/>
            <person name="Fujiyama A."/>
            <person name="Inagaki F."/>
            <person name="Takami H."/>
        </authorList>
    </citation>
    <scope>NUCLEOTIDE SEQUENCE</scope>
    <source>
        <strain evidence="2">Expedition CK06-06</strain>
    </source>
</reference>
<dbReference type="InterPro" id="IPR043166">
    <property type="entry name" value="LarA-like_C"/>
</dbReference>
<comment type="caution">
    <text evidence="2">The sequence shown here is derived from an EMBL/GenBank/DDBJ whole genome shotgun (WGS) entry which is preliminary data.</text>
</comment>
<dbReference type="InterPro" id="IPR018657">
    <property type="entry name" value="LarA-like_N"/>
</dbReference>
<feature type="domain" description="LarA-like N-terminal" evidence="1">
    <location>
        <begin position="2"/>
        <end position="157"/>
    </location>
</feature>
<protein>
    <recommendedName>
        <fullName evidence="1">LarA-like N-terminal domain-containing protein</fullName>
    </recommendedName>
</protein>
<organism evidence="2">
    <name type="scientific">marine sediment metagenome</name>
    <dbReference type="NCBI Taxonomy" id="412755"/>
    <lineage>
        <taxon>unclassified sequences</taxon>
        <taxon>metagenomes</taxon>
        <taxon>ecological metagenomes</taxon>
    </lineage>
</organism>
<dbReference type="PANTHER" id="PTHR33171:SF17">
    <property type="entry name" value="LARA-LIKE N-TERMINAL DOMAIN-CONTAINING PROTEIN"/>
    <property type="match status" value="1"/>
</dbReference>
<feature type="non-terminal residue" evidence="2">
    <location>
        <position position="1"/>
    </location>
</feature>
<accession>X1L804</accession>
<dbReference type="GO" id="GO:0050043">
    <property type="term" value="F:lactate racemase activity"/>
    <property type="evidence" value="ECO:0007669"/>
    <property type="project" value="InterPro"/>
</dbReference>
<sequence length="366" mass="39742">SLIGTAPIRELARGKNEVVIIFDDMTRVTRAAEIVPFVLEELAQAGIADNKIRFICALGCHGVHNRLDFAKKLGEETLARFPVYNHNPFANCTYVGTTNTYGTEVYVNAEVMKCDLKIAIGSVVPHPMSGFGGGGKMILPGVTSFETIEYNHRAAITDIIEHLDKPIAGMGLFDSNPMRFDIEEAATLAGLDVLINCIVNMRGETVAIFAGALMPTYAAAVGEAKSHYRAPKAKGENIVIANTFAKANEAIMVGLNNAFRAIRPDGGDVVLMANAPDGQVTHYLMGPFGKTTAGTLRSLARVPQYVNHLIIYSEYPDVAGRSYIEESDKVLFMNNWDAVLRALQEFNGAEAKVAVYPNADIQWIEG</sequence>
<name>X1L804_9ZZZZ</name>
<dbReference type="EMBL" id="BARV01002192">
    <property type="protein sequence ID" value="GAH90303.1"/>
    <property type="molecule type" value="Genomic_DNA"/>
</dbReference>
<evidence type="ECO:0000259" key="1">
    <source>
        <dbReference type="Pfam" id="PF09861"/>
    </source>
</evidence>
<dbReference type="Gene3D" id="3.40.50.11440">
    <property type="match status" value="1"/>
</dbReference>
<dbReference type="PANTHER" id="PTHR33171">
    <property type="entry name" value="LAR_N DOMAIN-CONTAINING PROTEIN"/>
    <property type="match status" value="1"/>
</dbReference>
<dbReference type="Gene3D" id="3.90.226.30">
    <property type="match status" value="1"/>
</dbReference>
<dbReference type="InterPro" id="IPR048068">
    <property type="entry name" value="LarA-like"/>
</dbReference>
<proteinExistence type="predicted"/>